<dbReference type="RefSeq" id="WP_160196901.1">
    <property type="nucleotide sequence ID" value="NZ_QXXA01000006.1"/>
</dbReference>
<reference evidence="7 8" key="1">
    <citation type="submission" date="2018-08" db="EMBL/GenBank/DDBJ databases">
        <title>Murine metabolic-syndrome-specific gut microbial biobank.</title>
        <authorList>
            <person name="Liu C."/>
        </authorList>
    </citation>
    <scope>NUCLEOTIDE SEQUENCE [LARGE SCALE GENOMIC DNA]</scope>
    <source>
        <strain evidence="7 8">583</strain>
    </source>
</reference>
<proteinExistence type="predicted"/>
<feature type="transmembrane region" description="Helical" evidence="6">
    <location>
        <begin position="432"/>
        <end position="451"/>
    </location>
</feature>
<gene>
    <name evidence="7" type="ORF">D3Z33_06020</name>
</gene>
<feature type="transmembrane region" description="Helical" evidence="6">
    <location>
        <begin position="44"/>
        <end position="66"/>
    </location>
</feature>
<dbReference type="InterPro" id="IPR000175">
    <property type="entry name" value="Na/ntran_symport"/>
</dbReference>
<dbReference type="NCBIfam" id="NF037979">
    <property type="entry name" value="Na_transp"/>
    <property type="match status" value="1"/>
</dbReference>
<feature type="transmembrane region" description="Helical" evidence="6">
    <location>
        <begin position="87"/>
        <end position="111"/>
    </location>
</feature>
<evidence type="ECO:0000256" key="3">
    <source>
        <dbReference type="ARBA" id="ARBA00022692"/>
    </source>
</evidence>
<keyword evidence="2" id="KW-0813">Transport</keyword>
<dbReference type="Proteomes" id="UP000467132">
    <property type="component" value="Unassembled WGS sequence"/>
</dbReference>
<keyword evidence="4 6" id="KW-1133">Transmembrane helix</keyword>
<name>A0A845QU80_9CLOT</name>
<dbReference type="PANTHER" id="PTHR42948">
    <property type="entry name" value="TRANSPORTER"/>
    <property type="match status" value="1"/>
</dbReference>
<feature type="transmembrane region" description="Helical" evidence="6">
    <location>
        <begin position="358"/>
        <end position="382"/>
    </location>
</feature>
<dbReference type="PRINTS" id="PR00176">
    <property type="entry name" value="NANEUSMPORT"/>
</dbReference>
<dbReference type="CDD" id="cd10334">
    <property type="entry name" value="SLC6sbd_u1"/>
    <property type="match status" value="1"/>
</dbReference>
<dbReference type="PROSITE" id="PS50267">
    <property type="entry name" value="NA_NEUROTRAN_SYMP_3"/>
    <property type="match status" value="1"/>
</dbReference>
<feature type="transmembrane region" description="Helical" evidence="6">
    <location>
        <begin position="388"/>
        <end position="411"/>
    </location>
</feature>
<keyword evidence="3 6" id="KW-0812">Transmembrane</keyword>
<dbReference type="OrthoDB" id="9762833at2"/>
<sequence length="505" mass="55175">MENNDRGQWGSKLGFILAVIGSAVGLGNIWRYPYLLYTNGGGAFLVPYFIALFTAGIPLVILEYGFGHKFRGSAPLSFARGNKKFEWLGWWPSVTSFIILSYYTAILSWAINYLFFSFGQTWGSDTNAFFFGEFLQASSGPFDISGMRWPIFIGITVIWAINWFVSYNGVSGGIERLNKVLIPTLLGIMIIIVIRGVTLPGASLGLNKLFTPDWSKVKDLNVWIDAYGQVFFSLSLAMGILVTYSSYLPKKSDINNSAFITAFSNSGFEFLSAIGVFGILGFMATSQGIPIEDVATQGIGLAFVAFPKVFSLMGPVGTVFGVLFFLALVFAGLTSSISLLEAFSSAVIDKSGASRKKVITITSIVGYLVCVIYATGAGVFVLDIVDAFINSFSLVTVGLLEAIILGWIIGADKIRKHTNSVSIYSIGKWWEVMIKFVTPAILGVMLITKIINEIKNPYEGYPTNALMILGWGIIGFIIIAAFIAKSTKWHKGVLEKNIEDEEEAI</sequence>
<keyword evidence="5 6" id="KW-0472">Membrane</keyword>
<evidence type="ECO:0000256" key="1">
    <source>
        <dbReference type="ARBA" id="ARBA00004141"/>
    </source>
</evidence>
<feature type="transmembrane region" description="Helical" evidence="6">
    <location>
        <begin position="149"/>
        <end position="168"/>
    </location>
</feature>
<comment type="subcellular location">
    <subcellularLocation>
        <location evidence="1">Membrane</location>
        <topology evidence="1">Multi-pass membrane protein</topology>
    </subcellularLocation>
</comment>
<evidence type="ECO:0000256" key="5">
    <source>
        <dbReference type="ARBA" id="ARBA00023136"/>
    </source>
</evidence>
<dbReference type="InterPro" id="IPR037272">
    <property type="entry name" value="SNS_sf"/>
</dbReference>
<dbReference type="Pfam" id="PF00209">
    <property type="entry name" value="SNF"/>
    <property type="match status" value="1"/>
</dbReference>
<dbReference type="GO" id="GO:0016020">
    <property type="term" value="C:membrane"/>
    <property type="evidence" value="ECO:0007669"/>
    <property type="project" value="UniProtKB-SubCell"/>
</dbReference>
<feature type="transmembrane region" description="Helical" evidence="6">
    <location>
        <begin position="463"/>
        <end position="484"/>
    </location>
</feature>
<feature type="transmembrane region" description="Helical" evidence="6">
    <location>
        <begin position="268"/>
        <end position="289"/>
    </location>
</feature>
<feature type="transmembrane region" description="Helical" evidence="6">
    <location>
        <begin position="12"/>
        <end position="32"/>
    </location>
</feature>
<comment type="caution">
    <text evidence="7">The sequence shown here is derived from an EMBL/GenBank/DDBJ whole genome shotgun (WGS) entry which is preliminary data.</text>
</comment>
<keyword evidence="8" id="KW-1185">Reference proteome</keyword>
<protein>
    <submittedName>
        <fullName evidence="7">Sodium-dependent transporter</fullName>
    </submittedName>
</protein>
<evidence type="ECO:0000256" key="4">
    <source>
        <dbReference type="ARBA" id="ARBA00022989"/>
    </source>
</evidence>
<accession>A0A845QU80</accession>
<evidence type="ECO:0000313" key="7">
    <source>
        <dbReference type="EMBL" id="NBI06417.1"/>
    </source>
</evidence>
<feature type="transmembrane region" description="Helical" evidence="6">
    <location>
        <begin position="309"/>
        <end position="337"/>
    </location>
</feature>
<dbReference type="SUPFAM" id="SSF161070">
    <property type="entry name" value="SNF-like"/>
    <property type="match status" value="1"/>
</dbReference>
<dbReference type="AlphaFoldDB" id="A0A845QU80"/>
<dbReference type="PANTHER" id="PTHR42948:SF1">
    <property type="entry name" value="TRANSPORTER"/>
    <property type="match status" value="1"/>
</dbReference>
<feature type="transmembrane region" description="Helical" evidence="6">
    <location>
        <begin position="180"/>
        <end position="206"/>
    </location>
</feature>
<feature type="transmembrane region" description="Helical" evidence="6">
    <location>
        <begin position="226"/>
        <end position="247"/>
    </location>
</feature>
<evidence type="ECO:0000256" key="6">
    <source>
        <dbReference type="SAM" id="Phobius"/>
    </source>
</evidence>
<dbReference type="EMBL" id="QXXA01000006">
    <property type="protein sequence ID" value="NBI06417.1"/>
    <property type="molecule type" value="Genomic_DNA"/>
</dbReference>
<organism evidence="7 8">
    <name type="scientific">Senegalia massiliensis</name>
    <dbReference type="NCBI Taxonomy" id="1720316"/>
    <lineage>
        <taxon>Bacteria</taxon>
        <taxon>Bacillati</taxon>
        <taxon>Bacillota</taxon>
        <taxon>Clostridia</taxon>
        <taxon>Eubacteriales</taxon>
        <taxon>Clostridiaceae</taxon>
        <taxon>Senegalia</taxon>
    </lineage>
</organism>
<evidence type="ECO:0000256" key="2">
    <source>
        <dbReference type="ARBA" id="ARBA00022448"/>
    </source>
</evidence>
<evidence type="ECO:0000313" key="8">
    <source>
        <dbReference type="Proteomes" id="UP000467132"/>
    </source>
</evidence>